<dbReference type="AlphaFoldDB" id="A0A2T1KW05"/>
<dbReference type="OrthoDB" id="9806524at2"/>
<evidence type="ECO:0000313" key="1">
    <source>
        <dbReference type="EMBL" id="PSF14289.1"/>
    </source>
</evidence>
<proteinExistence type="predicted"/>
<accession>A0A2T1KW05</accession>
<dbReference type="EMBL" id="PXNP01000004">
    <property type="protein sequence ID" value="PSF14289.1"/>
    <property type="molecule type" value="Genomic_DNA"/>
</dbReference>
<keyword evidence="2" id="KW-1185">Reference proteome</keyword>
<name>A0A2T1KW05_9GAMM</name>
<gene>
    <name evidence="1" type="ORF">C7H09_00085</name>
</gene>
<dbReference type="Proteomes" id="UP000239866">
    <property type="component" value="Unassembled WGS sequence"/>
</dbReference>
<comment type="caution">
    <text evidence="1">The sequence shown here is derived from an EMBL/GenBank/DDBJ whole genome shotgun (WGS) entry which is preliminary data.</text>
</comment>
<sequence>MARYVALSKSDHRDSGLVAASNRHALTQAVVPVVAEELFQVLPTMPVAFVRASDDAPYELVALQSLQPGVNVYVHTNGRWIGGYRPAWYRSHPFRLVRDESGTRRIVCVDEESEAFEKDAGPDAVRLFGMDGEPTPKTRDLMTFLEKLEQSREVTQALVNHLDEAGLIVPWKISASNPKGEGGHDVNGVYHVDEAAMRELPPETASRLLKNGALSIAYAQLLSEHRLQGLVRLYELRAEANKQAKPADDVDLEALFADDDDDDLKF</sequence>
<reference evidence="1 2" key="1">
    <citation type="submission" date="2018-03" db="EMBL/GenBank/DDBJ databases">
        <title>Marinobacter brunus sp. nov., a marine bacterium of Gamma-proteobacteria isolated from the surface seawater of the South China Sea.</title>
        <authorList>
            <person name="Cheng H."/>
            <person name="Wu Y.-H."/>
            <person name="Xamxidin M."/>
            <person name="Xu X.-W."/>
        </authorList>
    </citation>
    <scope>NUCLEOTIDE SEQUENCE [LARGE SCALE GENOMIC DNA]</scope>
    <source>
        <strain evidence="1 2">NH169-3</strain>
    </source>
</reference>
<evidence type="ECO:0008006" key="3">
    <source>
        <dbReference type="Google" id="ProtNLM"/>
    </source>
</evidence>
<organism evidence="1 2">
    <name type="scientific">Marinobacter fuscus</name>
    <dbReference type="NCBI Taxonomy" id="2109942"/>
    <lineage>
        <taxon>Bacteria</taxon>
        <taxon>Pseudomonadati</taxon>
        <taxon>Pseudomonadota</taxon>
        <taxon>Gammaproteobacteria</taxon>
        <taxon>Pseudomonadales</taxon>
        <taxon>Marinobacteraceae</taxon>
        <taxon>Marinobacter</taxon>
    </lineage>
</organism>
<protein>
    <recommendedName>
        <fullName evidence="3">Peptidase</fullName>
    </recommendedName>
</protein>
<evidence type="ECO:0000313" key="2">
    <source>
        <dbReference type="Proteomes" id="UP000239866"/>
    </source>
</evidence>
<dbReference type="RefSeq" id="WP_106760652.1">
    <property type="nucleotide sequence ID" value="NZ_PXNP01000004.1"/>
</dbReference>
<dbReference type="Pfam" id="PF07277">
    <property type="entry name" value="SapC"/>
    <property type="match status" value="1"/>
</dbReference>
<dbReference type="InterPro" id="IPR010836">
    <property type="entry name" value="SapC"/>
</dbReference>